<name>X0VV36_9ZZZZ</name>
<proteinExistence type="predicted"/>
<dbReference type="AlphaFoldDB" id="X0VV36"/>
<organism evidence="1">
    <name type="scientific">marine sediment metagenome</name>
    <dbReference type="NCBI Taxonomy" id="412755"/>
    <lineage>
        <taxon>unclassified sequences</taxon>
        <taxon>metagenomes</taxon>
        <taxon>ecological metagenomes</taxon>
    </lineage>
</organism>
<dbReference type="EMBL" id="BARS01035059">
    <property type="protein sequence ID" value="GAG14957.1"/>
    <property type="molecule type" value="Genomic_DNA"/>
</dbReference>
<reference evidence="1" key="1">
    <citation type="journal article" date="2014" name="Front. Microbiol.">
        <title>High frequency of phylogenetically diverse reductive dehalogenase-homologous genes in deep subseafloor sedimentary metagenomes.</title>
        <authorList>
            <person name="Kawai M."/>
            <person name="Futagami T."/>
            <person name="Toyoda A."/>
            <person name="Takaki Y."/>
            <person name="Nishi S."/>
            <person name="Hori S."/>
            <person name="Arai W."/>
            <person name="Tsubouchi T."/>
            <person name="Morono Y."/>
            <person name="Uchiyama I."/>
            <person name="Ito T."/>
            <person name="Fujiyama A."/>
            <person name="Inagaki F."/>
            <person name="Takami H."/>
        </authorList>
    </citation>
    <scope>NUCLEOTIDE SEQUENCE</scope>
    <source>
        <strain evidence="1">Expedition CK06-06</strain>
    </source>
</reference>
<feature type="non-terminal residue" evidence="1">
    <location>
        <position position="259"/>
    </location>
</feature>
<sequence>MHQIYDQIINLVKNNITDIKDNHIQFSDSNYKPFDFDNKNFHEIKNSEANNKIAFIDGGSSEIIKSSNFSLNLIRVYYTIYQKNKRIASKKQDFYTFVYTKDIDNELFYNVEFINNDEKDNIVPNNEDLLLSSLDETIKQGIVRASISNMANVVRRFTELKTAINIINLLSNNDIIVLDGSLQCTFTNEKKYFDELYKKAIEKNIIVSGLSKTTTLMTDKGNSIANALNKFNQKGKWFYHPVVDIKSNNHKAEMSFVKF</sequence>
<gene>
    <name evidence="1" type="ORF">S01H1_54075</name>
</gene>
<evidence type="ECO:0000313" key="1">
    <source>
        <dbReference type="EMBL" id="GAG14957.1"/>
    </source>
</evidence>
<protein>
    <recommendedName>
        <fullName evidence="2">NurA domain-containing protein</fullName>
    </recommendedName>
</protein>
<accession>X0VV36</accession>
<comment type="caution">
    <text evidence="1">The sequence shown here is derived from an EMBL/GenBank/DDBJ whole genome shotgun (WGS) entry which is preliminary data.</text>
</comment>
<evidence type="ECO:0008006" key="2">
    <source>
        <dbReference type="Google" id="ProtNLM"/>
    </source>
</evidence>